<dbReference type="AlphaFoldDB" id="A0A0P7Y818"/>
<dbReference type="PROSITE" id="PS50923">
    <property type="entry name" value="SUSHI"/>
    <property type="match status" value="3"/>
</dbReference>
<keyword evidence="1 2" id="KW-1015">Disulfide bond</keyword>
<gene>
    <name evidence="6" type="ORF">Z043_120061</name>
</gene>
<dbReference type="Proteomes" id="UP000034805">
    <property type="component" value="Unassembled WGS sequence"/>
</dbReference>
<dbReference type="InterPro" id="IPR035976">
    <property type="entry name" value="Sushi/SCR/CCP_sf"/>
</dbReference>
<evidence type="ECO:0000313" key="6">
    <source>
        <dbReference type="EMBL" id="KPP61799.1"/>
    </source>
</evidence>
<dbReference type="Gene3D" id="2.10.70.10">
    <property type="entry name" value="Complement Module, domain 1"/>
    <property type="match status" value="4"/>
</dbReference>
<name>A0A0P7Y818_SCLFO</name>
<feature type="disulfide bond" evidence="2">
    <location>
        <begin position="404"/>
        <end position="431"/>
    </location>
</feature>
<evidence type="ECO:0000256" key="3">
    <source>
        <dbReference type="SAM" id="MobiDB-lite"/>
    </source>
</evidence>
<dbReference type="CDD" id="cd00033">
    <property type="entry name" value="CCP"/>
    <property type="match status" value="4"/>
</dbReference>
<reference evidence="6 7" key="1">
    <citation type="submission" date="2015-08" db="EMBL/GenBank/DDBJ databases">
        <title>The genome of the Asian arowana (Scleropages formosus).</title>
        <authorList>
            <person name="Tan M.H."/>
            <person name="Gan H.M."/>
            <person name="Croft L.J."/>
            <person name="Austin C.M."/>
        </authorList>
    </citation>
    <scope>NUCLEOTIDE SEQUENCE [LARGE SCALE GENOMIC DNA]</scope>
    <source>
        <strain evidence="6">Aro1</strain>
    </source>
</reference>
<organism evidence="6 7">
    <name type="scientific">Scleropages formosus</name>
    <name type="common">Asian bonytongue</name>
    <name type="synonym">Osteoglossum formosum</name>
    <dbReference type="NCBI Taxonomy" id="113540"/>
    <lineage>
        <taxon>Eukaryota</taxon>
        <taxon>Metazoa</taxon>
        <taxon>Chordata</taxon>
        <taxon>Craniata</taxon>
        <taxon>Vertebrata</taxon>
        <taxon>Euteleostomi</taxon>
        <taxon>Actinopterygii</taxon>
        <taxon>Neopterygii</taxon>
        <taxon>Teleostei</taxon>
        <taxon>Osteoglossocephala</taxon>
        <taxon>Osteoglossomorpha</taxon>
        <taxon>Osteoglossiformes</taxon>
        <taxon>Osteoglossidae</taxon>
        <taxon>Scleropages</taxon>
    </lineage>
</organism>
<dbReference type="GO" id="GO:0006974">
    <property type="term" value="P:DNA damage response"/>
    <property type="evidence" value="ECO:0007669"/>
    <property type="project" value="TreeGrafter"/>
</dbReference>
<protein>
    <recommendedName>
        <fullName evidence="5">Sushi domain-containing protein</fullName>
    </recommendedName>
</protein>
<feature type="domain" description="Sushi" evidence="5">
    <location>
        <begin position="180"/>
        <end position="246"/>
    </location>
</feature>
<evidence type="ECO:0000256" key="4">
    <source>
        <dbReference type="SAM" id="Phobius"/>
    </source>
</evidence>
<feature type="disulfide bond" evidence="2">
    <location>
        <begin position="217"/>
        <end position="244"/>
    </location>
</feature>
<feature type="region of interest" description="Disordered" evidence="3">
    <location>
        <begin position="642"/>
        <end position="670"/>
    </location>
</feature>
<keyword evidence="2" id="KW-0768">Sushi</keyword>
<evidence type="ECO:0000256" key="2">
    <source>
        <dbReference type="PROSITE-ProRule" id="PRU00302"/>
    </source>
</evidence>
<dbReference type="PANTHER" id="PTHR46839:SF1">
    <property type="entry name" value="SUSHI DOMAIN-CONTAINING 6"/>
    <property type="match status" value="1"/>
</dbReference>
<comment type="caution">
    <text evidence="2">Lacks conserved residue(s) required for the propagation of feature annotation.</text>
</comment>
<dbReference type="InterPro" id="IPR042866">
    <property type="entry name" value="SUSD6"/>
</dbReference>
<sequence length="720" mass="78571">HINQVATAQRGQLIRTVRVPSLLSLLRPGSCPFPWRRGESEAAAGDRQTKGRPLPLLPFTSDPIRGRKKTEKRALETANFPQKNSNIQARRAHSSHPYRRRSRAESGRVRSSVPHTRNRDERQEKRGIFSETYQVTQVRKKRVKTDEMTKLGVEHFGLCGGSGDARTGAELCTHAATHSTTCSTTEDSHSAAGIKHERWNETNKGFFPLSTVLRYGCDQSFAVDGPSIVHCTATGRWSSDPPRCVWTDELSHVRLAVCWPPFTPKNGGYMCHLSPCHWLILGTVIEYFCDEGYVLKGDYMYLTCQNGDEPQSAPPAKACYVKVEQHCGCWQGAGTGDQAYKGAAGITWPYAGDGGLGASDAGEQAKFGLWAECPRPPSVPHSWVNLTETNKGFFPLGTVLQYGCDQGFTVDGPSIISCTASGRWSSDPPRCVRTDELSYVRLAVCRPPFTPENGGYTCHPSPCHRLISGTVIEYFCDEGYALKGDYKYLTCQNGEWDSPMQISCRLSQGKEVPSQLGIPTLSIVASTASSVALILLLIVLFVLLQPKLKSFHHSRREQGVTGQPVSIVVEGVQVSLPSYEEAVYGSGGTFVPPPESRVQIVLSEGPQAEGPARALGEDATQAECSLPSTSSLHSEMVLVHQIPSSTSSGSTPSSSSWVPEQRLDSDSSDQHSLLSLASAEDCADGKPRLTATSHSTVRQAVEAHAPFLYTEGCEHLRFLE</sequence>
<dbReference type="PANTHER" id="PTHR46839">
    <property type="entry name" value="SUSHI DOMAIN-CONTAINING PROTEIN 6"/>
    <property type="match status" value="1"/>
</dbReference>
<dbReference type="SUPFAM" id="SSF57535">
    <property type="entry name" value="Complement control module/SCR domain"/>
    <property type="match status" value="4"/>
</dbReference>
<evidence type="ECO:0000313" key="7">
    <source>
        <dbReference type="Proteomes" id="UP000034805"/>
    </source>
</evidence>
<feature type="non-terminal residue" evidence="6">
    <location>
        <position position="1"/>
    </location>
</feature>
<feature type="compositionally biased region" description="Low complexity" evidence="3">
    <location>
        <begin position="643"/>
        <end position="656"/>
    </location>
</feature>
<evidence type="ECO:0000256" key="1">
    <source>
        <dbReference type="ARBA" id="ARBA00023157"/>
    </source>
</evidence>
<feature type="compositionally biased region" description="Basic residues" evidence="3">
    <location>
        <begin position="90"/>
        <end position="102"/>
    </location>
</feature>
<feature type="transmembrane region" description="Helical" evidence="4">
    <location>
        <begin position="523"/>
        <end position="544"/>
    </location>
</feature>
<comment type="caution">
    <text evidence="6">The sequence shown here is derived from an EMBL/GenBank/DDBJ whole genome shotgun (WGS) entry which is preliminary data.</text>
</comment>
<feature type="compositionally biased region" description="Basic and acidic residues" evidence="3">
    <location>
        <begin position="117"/>
        <end position="128"/>
    </location>
</feature>
<feature type="region of interest" description="Disordered" evidence="3">
    <location>
        <begin position="35"/>
        <end position="128"/>
    </location>
</feature>
<feature type="compositionally biased region" description="Polar residues" evidence="3">
    <location>
        <begin position="79"/>
        <end position="88"/>
    </location>
</feature>
<accession>A0A0P7Y818</accession>
<dbReference type="EMBL" id="JARO02009295">
    <property type="protein sequence ID" value="KPP61799.1"/>
    <property type="molecule type" value="Genomic_DNA"/>
</dbReference>
<feature type="domain" description="Sushi" evidence="5">
    <location>
        <begin position="371"/>
        <end position="433"/>
    </location>
</feature>
<keyword evidence="4" id="KW-0812">Transmembrane</keyword>
<dbReference type="Pfam" id="PF00084">
    <property type="entry name" value="Sushi"/>
    <property type="match status" value="4"/>
</dbReference>
<keyword evidence="4" id="KW-0472">Membrane</keyword>
<keyword evidence="4" id="KW-1133">Transmembrane helix</keyword>
<proteinExistence type="predicted"/>
<feature type="domain" description="Sushi" evidence="5">
    <location>
        <begin position="456"/>
        <end position="506"/>
    </location>
</feature>
<dbReference type="InterPro" id="IPR000436">
    <property type="entry name" value="Sushi_SCR_CCP_dom"/>
</dbReference>
<dbReference type="SMART" id="SM00032">
    <property type="entry name" value="CCP"/>
    <property type="match status" value="4"/>
</dbReference>
<evidence type="ECO:0000259" key="5">
    <source>
        <dbReference type="PROSITE" id="PS50923"/>
    </source>
</evidence>